<feature type="transmembrane region" description="Helical" evidence="7">
    <location>
        <begin position="268"/>
        <end position="286"/>
    </location>
</feature>
<dbReference type="Pfam" id="PF02653">
    <property type="entry name" value="BPD_transp_2"/>
    <property type="match status" value="1"/>
</dbReference>
<dbReference type="PANTHER" id="PTHR32196:SF69">
    <property type="entry name" value="BRANCHED-CHAIN AMINO ACID TRANSPORT SYSTEM, PERMEASE PROTEIN"/>
    <property type="match status" value="1"/>
</dbReference>
<dbReference type="InterPro" id="IPR001851">
    <property type="entry name" value="ABC_transp_permease"/>
</dbReference>
<keyword evidence="5 7" id="KW-0472">Membrane</keyword>
<feature type="compositionally biased region" description="Basic and acidic residues" evidence="6">
    <location>
        <begin position="324"/>
        <end position="338"/>
    </location>
</feature>
<evidence type="ECO:0000256" key="7">
    <source>
        <dbReference type="SAM" id="Phobius"/>
    </source>
</evidence>
<evidence type="ECO:0000256" key="4">
    <source>
        <dbReference type="ARBA" id="ARBA00022989"/>
    </source>
</evidence>
<evidence type="ECO:0000313" key="8">
    <source>
        <dbReference type="EMBL" id="PTQ53441.1"/>
    </source>
</evidence>
<comment type="subcellular location">
    <subcellularLocation>
        <location evidence="1">Cell membrane</location>
        <topology evidence="1">Multi-pass membrane protein</topology>
    </subcellularLocation>
</comment>
<keyword evidence="3 7" id="KW-0812">Transmembrane</keyword>
<protein>
    <submittedName>
        <fullName evidence="8">ABC transporter permease protein</fullName>
    </submittedName>
</protein>
<evidence type="ECO:0000313" key="9">
    <source>
        <dbReference type="Proteomes" id="UP000244180"/>
    </source>
</evidence>
<organism evidence="8 9">
    <name type="scientific">Hydrogenibacillus schlegelii</name>
    <name type="common">Bacillus schlegelii</name>
    <dbReference type="NCBI Taxonomy" id="1484"/>
    <lineage>
        <taxon>Bacteria</taxon>
        <taxon>Bacillati</taxon>
        <taxon>Bacillota</taxon>
        <taxon>Bacilli</taxon>
        <taxon>Bacillales</taxon>
        <taxon>Bacillales Family X. Incertae Sedis</taxon>
        <taxon>Hydrogenibacillus</taxon>
    </lineage>
</organism>
<dbReference type="AlphaFoldDB" id="A0A2T5GB85"/>
<keyword evidence="2" id="KW-1003">Cell membrane</keyword>
<evidence type="ECO:0000256" key="3">
    <source>
        <dbReference type="ARBA" id="ARBA00022692"/>
    </source>
</evidence>
<dbReference type="GO" id="GO:0022857">
    <property type="term" value="F:transmembrane transporter activity"/>
    <property type="evidence" value="ECO:0007669"/>
    <property type="project" value="InterPro"/>
</dbReference>
<feature type="transmembrane region" description="Helical" evidence="7">
    <location>
        <begin position="40"/>
        <end position="73"/>
    </location>
</feature>
<dbReference type="RefSeq" id="WP_273000171.1">
    <property type="nucleotide sequence ID" value="NZ_PEBV01000016.1"/>
</dbReference>
<dbReference type="CDD" id="cd06574">
    <property type="entry name" value="TM_PBP1_branched-chain-AA_like"/>
    <property type="match status" value="1"/>
</dbReference>
<dbReference type="PANTHER" id="PTHR32196">
    <property type="entry name" value="ABC TRANSPORTER PERMEASE PROTEIN YPHD-RELATED-RELATED"/>
    <property type="match status" value="1"/>
</dbReference>
<accession>A0A2T5GB85</accession>
<keyword evidence="4 7" id="KW-1133">Transmembrane helix</keyword>
<evidence type="ECO:0000256" key="1">
    <source>
        <dbReference type="ARBA" id="ARBA00004651"/>
    </source>
</evidence>
<sequence length="338" mass="34914">MALWIGSLEQGLLFGIMAIGVYLTFRVLNFPDLTVDGSFALGGAVAASLVVAGVSGWAAAAVAALAGAGAGLITGLLHTKGKINGLLSGILTMIALYSVNLRVMGRANVSLLNEKTIKTELEAWAQAAGVDRHVVFGVVFFLLLFAVKLAVDWFLRTDLGTAVRATGDNPAMIRSFGVDTDGTILLGLILSNALVGLSGGLIAQYQGYADVQMGIGMIIVGLASVIIGEVLIGAQTIFRATLAAAAGAVAYRFVIAAALRLNVDPNDLKLLTALIVVVALVVPPILEKRRLQRRLDAEDAEAVFGDDRRQAAADRAGAGAGPKAEGRVRPAEKGGEGG</sequence>
<feature type="transmembrane region" description="Helical" evidence="7">
    <location>
        <begin position="85"/>
        <end position="103"/>
    </location>
</feature>
<feature type="transmembrane region" description="Helical" evidence="7">
    <location>
        <begin position="184"/>
        <end position="205"/>
    </location>
</feature>
<evidence type="ECO:0000256" key="6">
    <source>
        <dbReference type="SAM" id="MobiDB-lite"/>
    </source>
</evidence>
<comment type="caution">
    <text evidence="8">The sequence shown here is derived from an EMBL/GenBank/DDBJ whole genome shotgun (WGS) entry which is preliminary data.</text>
</comment>
<feature type="region of interest" description="Disordered" evidence="6">
    <location>
        <begin position="308"/>
        <end position="338"/>
    </location>
</feature>
<dbReference type="EMBL" id="PEBV01000016">
    <property type="protein sequence ID" value="PTQ53441.1"/>
    <property type="molecule type" value="Genomic_DNA"/>
</dbReference>
<feature type="transmembrane region" description="Helical" evidence="7">
    <location>
        <begin position="211"/>
        <end position="234"/>
    </location>
</feature>
<dbReference type="GO" id="GO:0005886">
    <property type="term" value="C:plasma membrane"/>
    <property type="evidence" value="ECO:0007669"/>
    <property type="project" value="UniProtKB-SubCell"/>
</dbReference>
<proteinExistence type="predicted"/>
<reference evidence="8 9" key="1">
    <citation type="submission" date="2017-08" db="EMBL/GenBank/DDBJ databases">
        <title>Burning lignite coal seam in the remote Altai Mountains harbors a hydrogen-driven thermophilic microbial community.</title>
        <authorList>
            <person name="Kadnikov V.V."/>
            <person name="Mardanov A.V."/>
            <person name="Ivasenko D."/>
            <person name="Beletsky A.V."/>
            <person name="Karnachuk O.V."/>
            <person name="Ravin N.V."/>
        </authorList>
    </citation>
    <scope>NUCLEOTIDE SEQUENCE [LARGE SCALE GENOMIC DNA]</scope>
    <source>
        <strain evidence="8">AL33</strain>
    </source>
</reference>
<evidence type="ECO:0000256" key="5">
    <source>
        <dbReference type="ARBA" id="ARBA00023136"/>
    </source>
</evidence>
<evidence type="ECO:0000256" key="2">
    <source>
        <dbReference type="ARBA" id="ARBA00022475"/>
    </source>
</evidence>
<feature type="transmembrane region" description="Helical" evidence="7">
    <location>
        <begin position="241"/>
        <end position="262"/>
    </location>
</feature>
<name>A0A2T5GB85_HYDSH</name>
<feature type="transmembrane region" description="Helical" evidence="7">
    <location>
        <begin position="134"/>
        <end position="155"/>
    </location>
</feature>
<feature type="transmembrane region" description="Helical" evidence="7">
    <location>
        <begin position="12"/>
        <end position="28"/>
    </location>
</feature>
<dbReference type="Proteomes" id="UP000244180">
    <property type="component" value="Unassembled WGS sequence"/>
</dbReference>
<gene>
    <name evidence="8" type="ORF">HSCHL_2069</name>
</gene>